<name>R4YVL5_9ACTN</name>
<dbReference type="OrthoDB" id="9813301at2"/>
<keyword evidence="1" id="KW-0472">Membrane</keyword>
<feature type="transmembrane region" description="Helical" evidence="1">
    <location>
        <begin position="12"/>
        <end position="34"/>
    </location>
</feature>
<sequence>MRDGRSVSLSRRTVLIACFTPLVAMAVLSAGYLIDGALQNGKVVRNVSVAGEDVGGLNRPEMLAQVKRLAEGFPDTPVSITADDLILNTTAGDLGYEIDVNTTVDRAFAQGHQGYSPAKAVLWLSNLFEEYRLPVALTTDQDRLNFTVLALEGDRRTDPVNPAITFAGTTPELTPGIPGRKIDPSSITNQLPGSLNRLGEPIELTATRGTIPTPISDDVMVMIKAQLNNILGTPFTLRAGDQSAEVEPSEIVPLLSVTTKGNKPQVVVDAKAAALLLTDKLPTPSNPTGVRFTLGPNGPAPVGGKDAVVCCDKTAGTVFTKAIEQAQHDVKLPTTKYSAAQGLKDAAQAGVKEQVATFTTEHPAGQPRVQNIHRIADLTQGVYIPPGGSFSVNDFVGQRTEEKGFVSAPVIEDGVFTKDTGGGISQYATTLFNASFFAGLDIPRYKAHSVYISRYPFGREATLAYPGVDLKISNPSPYGVMIWPTYTDTSITVSLYSTKWANADQTAQTGEKEGEGGLRCGNITTQRTTTVIATGAATNDTFNASYVCKEPETKGD</sequence>
<dbReference type="STRING" id="1229780.BN381_10280"/>
<dbReference type="InterPro" id="IPR022029">
    <property type="entry name" value="YoaR-like_PG-bd"/>
</dbReference>
<dbReference type="PANTHER" id="PTHR35788">
    <property type="entry name" value="EXPORTED PROTEIN-RELATED"/>
    <property type="match status" value="1"/>
</dbReference>
<reference evidence="3 4" key="1">
    <citation type="journal article" date="2013" name="ISME J.">
        <title>Metabolic model for the filamentous 'Candidatus Microthrix parvicella' based on genomic and metagenomic analyses.</title>
        <authorList>
            <person name="Jon McIlroy S."/>
            <person name="Kristiansen R."/>
            <person name="Albertsen M."/>
            <person name="Michael Karst S."/>
            <person name="Rossetti S."/>
            <person name="Lund Nielsen J."/>
            <person name="Tandoi V."/>
            <person name="James Seviour R."/>
            <person name="Nielsen P.H."/>
        </authorList>
    </citation>
    <scope>NUCLEOTIDE SEQUENCE [LARGE SCALE GENOMIC DNA]</scope>
    <source>
        <strain evidence="3 4">RN1</strain>
    </source>
</reference>
<proteinExistence type="predicted"/>
<evidence type="ECO:0000313" key="4">
    <source>
        <dbReference type="Proteomes" id="UP000018291"/>
    </source>
</evidence>
<keyword evidence="1" id="KW-1133">Transmembrane helix</keyword>
<dbReference type="EMBL" id="CANL01000001">
    <property type="protein sequence ID" value="CCM62049.1"/>
    <property type="molecule type" value="Genomic_DNA"/>
</dbReference>
<evidence type="ECO:0000259" key="2">
    <source>
        <dbReference type="Pfam" id="PF12229"/>
    </source>
</evidence>
<accession>R4YVL5</accession>
<organism evidence="3 4">
    <name type="scientific">Candidatus Neomicrothrix parvicella RN1</name>
    <dbReference type="NCBI Taxonomy" id="1229780"/>
    <lineage>
        <taxon>Bacteria</taxon>
        <taxon>Bacillati</taxon>
        <taxon>Actinomycetota</taxon>
        <taxon>Acidimicrobiia</taxon>
        <taxon>Acidimicrobiales</taxon>
        <taxon>Microthrixaceae</taxon>
        <taxon>Candidatus Neomicrothrix</taxon>
    </lineage>
</organism>
<feature type="domain" description="YoaR-like putative peptidoglycan binding" evidence="2">
    <location>
        <begin position="90"/>
        <end position="196"/>
    </location>
</feature>
<comment type="caution">
    <text evidence="3">The sequence shown here is derived from an EMBL/GenBank/DDBJ whole genome shotgun (WGS) entry which is preliminary data.</text>
</comment>
<protein>
    <recommendedName>
        <fullName evidence="2">YoaR-like putative peptidoglycan binding domain-containing protein</fullName>
    </recommendedName>
</protein>
<keyword evidence="4" id="KW-1185">Reference proteome</keyword>
<dbReference type="HOGENOM" id="CLU_011572_0_1_11"/>
<dbReference type="Pfam" id="PF12229">
    <property type="entry name" value="PG_binding_4"/>
    <property type="match status" value="1"/>
</dbReference>
<keyword evidence="1" id="KW-0812">Transmembrane</keyword>
<evidence type="ECO:0000313" key="3">
    <source>
        <dbReference type="EMBL" id="CCM62049.1"/>
    </source>
</evidence>
<dbReference type="AlphaFoldDB" id="R4YVL5"/>
<dbReference type="PANTHER" id="PTHR35788:SF1">
    <property type="entry name" value="EXPORTED PROTEIN"/>
    <property type="match status" value="1"/>
</dbReference>
<dbReference type="InterPro" id="IPR052913">
    <property type="entry name" value="Glycopeptide_resist_protein"/>
</dbReference>
<gene>
    <name evidence="3" type="ORF">BN381_10280</name>
</gene>
<dbReference type="Pfam" id="PF04294">
    <property type="entry name" value="VanW"/>
    <property type="match status" value="1"/>
</dbReference>
<dbReference type="eggNOG" id="COG2720">
    <property type="taxonomic scope" value="Bacteria"/>
</dbReference>
<dbReference type="InterPro" id="IPR007391">
    <property type="entry name" value="Vancomycin_resist_VanW"/>
</dbReference>
<dbReference type="Proteomes" id="UP000018291">
    <property type="component" value="Unassembled WGS sequence"/>
</dbReference>
<evidence type="ECO:0000256" key="1">
    <source>
        <dbReference type="SAM" id="Phobius"/>
    </source>
</evidence>